<comment type="catalytic activity">
    <reaction evidence="12 13">
        <text>(S)-2,3,4,5-tetrahydrodipicolinate + NAD(+) + H2O = (2S,4S)-4-hydroxy-2,3,4,5-tetrahydrodipicolinate + NADH + H(+)</text>
        <dbReference type="Rhea" id="RHEA:35323"/>
        <dbReference type="ChEBI" id="CHEBI:15377"/>
        <dbReference type="ChEBI" id="CHEBI:15378"/>
        <dbReference type="ChEBI" id="CHEBI:16845"/>
        <dbReference type="ChEBI" id="CHEBI:57540"/>
        <dbReference type="ChEBI" id="CHEBI:57945"/>
        <dbReference type="ChEBI" id="CHEBI:67139"/>
        <dbReference type="EC" id="1.17.1.8"/>
    </reaction>
</comment>
<dbReference type="SUPFAM" id="SSF51735">
    <property type="entry name" value="NAD(P)-binding Rossmann-fold domains"/>
    <property type="match status" value="1"/>
</dbReference>
<keyword evidence="8 13" id="KW-0457">Lysine biosynthesis</keyword>
<evidence type="ECO:0000259" key="15">
    <source>
        <dbReference type="Pfam" id="PF05173"/>
    </source>
</evidence>
<dbReference type="Pfam" id="PF05173">
    <property type="entry name" value="DapB_C"/>
    <property type="match status" value="1"/>
</dbReference>
<comment type="similarity">
    <text evidence="1 13">Belongs to the DapB family.</text>
</comment>
<gene>
    <name evidence="13" type="primary">dapB</name>
    <name evidence="16" type="ORF">SAMN02745824_0248</name>
</gene>
<dbReference type="GO" id="GO:0016726">
    <property type="term" value="F:oxidoreductase activity, acting on CH or CH2 groups, NAD or NADP as acceptor"/>
    <property type="evidence" value="ECO:0007669"/>
    <property type="project" value="UniProtKB-UniRule"/>
</dbReference>
<dbReference type="PROSITE" id="PS01298">
    <property type="entry name" value="DAPB"/>
    <property type="match status" value="1"/>
</dbReference>
<evidence type="ECO:0000256" key="7">
    <source>
        <dbReference type="ARBA" id="ARBA00023027"/>
    </source>
</evidence>
<keyword evidence="7 13" id="KW-0520">NAD</keyword>
<evidence type="ECO:0000313" key="16">
    <source>
        <dbReference type="EMBL" id="SIN59715.1"/>
    </source>
</evidence>
<evidence type="ECO:0000256" key="6">
    <source>
        <dbReference type="ARBA" id="ARBA00023002"/>
    </source>
</evidence>
<dbReference type="EC" id="1.17.1.8" evidence="10 13"/>
<evidence type="ECO:0000256" key="5">
    <source>
        <dbReference type="ARBA" id="ARBA00022915"/>
    </source>
</evidence>
<dbReference type="GO" id="GO:0009089">
    <property type="term" value="P:lysine biosynthetic process via diaminopimelate"/>
    <property type="evidence" value="ECO:0007669"/>
    <property type="project" value="UniProtKB-UniRule"/>
</dbReference>
<dbReference type="PIRSF" id="PIRSF000161">
    <property type="entry name" value="DHPR"/>
    <property type="match status" value="1"/>
</dbReference>
<keyword evidence="17" id="KW-1185">Reference proteome</keyword>
<dbReference type="NCBIfam" id="TIGR00036">
    <property type="entry name" value="dapB"/>
    <property type="match status" value="1"/>
</dbReference>
<dbReference type="Proteomes" id="UP000185192">
    <property type="component" value="Unassembled WGS sequence"/>
</dbReference>
<dbReference type="UniPathway" id="UPA00034">
    <property type="reaction ID" value="UER00018"/>
</dbReference>
<feature type="binding site" evidence="13">
    <location>
        <position position="145"/>
    </location>
    <ligand>
        <name>(S)-2,3,4,5-tetrahydrodipicolinate</name>
        <dbReference type="ChEBI" id="CHEBI:16845"/>
    </ligand>
</feature>
<organism evidence="16 17">
    <name type="scientific">Parasphingorhabdus marina DSM 22363</name>
    <dbReference type="NCBI Taxonomy" id="1123272"/>
    <lineage>
        <taxon>Bacteria</taxon>
        <taxon>Pseudomonadati</taxon>
        <taxon>Pseudomonadota</taxon>
        <taxon>Alphaproteobacteria</taxon>
        <taxon>Sphingomonadales</taxon>
        <taxon>Sphingomonadaceae</taxon>
        <taxon>Parasphingorhabdus</taxon>
    </lineage>
</organism>
<proteinExistence type="inferred from homology"/>
<evidence type="ECO:0000256" key="12">
    <source>
        <dbReference type="ARBA" id="ARBA00049396"/>
    </source>
</evidence>
<keyword evidence="2 13" id="KW-0963">Cytoplasm</keyword>
<dbReference type="InterPro" id="IPR023940">
    <property type="entry name" value="DHDPR_bac"/>
</dbReference>
<evidence type="ECO:0000256" key="8">
    <source>
        <dbReference type="ARBA" id="ARBA00023154"/>
    </source>
</evidence>
<keyword evidence="6 13" id="KW-0560">Oxidoreductase</keyword>
<keyword evidence="4 13" id="KW-0521">NADP</keyword>
<comment type="pathway">
    <text evidence="9 13">Amino-acid biosynthesis; L-lysine biosynthesis via DAP pathway; (S)-tetrahydrodipicolinate from L-aspartate: step 4/4.</text>
</comment>
<dbReference type="Gene3D" id="3.40.50.720">
    <property type="entry name" value="NAD(P)-binding Rossmann-like Domain"/>
    <property type="match status" value="1"/>
</dbReference>
<evidence type="ECO:0000256" key="13">
    <source>
        <dbReference type="HAMAP-Rule" id="MF_00102"/>
    </source>
</evidence>
<evidence type="ECO:0000313" key="17">
    <source>
        <dbReference type="Proteomes" id="UP000185192"/>
    </source>
</evidence>
<feature type="active site" description="Proton donor" evidence="13">
    <location>
        <position position="148"/>
    </location>
</feature>
<dbReference type="AlphaFoldDB" id="A0A1N6CMN0"/>
<accession>A0A1N6CMN0</accession>
<comment type="caution">
    <text evidence="13">Was originally thought to be a dihydrodipicolinate reductase (DHDPR), catalyzing the conversion of dihydrodipicolinate to tetrahydrodipicolinate. However, it was shown in E.coli that the substrate of the enzymatic reaction is not dihydrodipicolinate (DHDP) but in fact (2S,4S)-4-hydroxy-2,3,4,5-tetrahydrodipicolinic acid (HTPA), the product released by the DapA-catalyzed reaction.</text>
</comment>
<keyword evidence="5 13" id="KW-0220">Diaminopimelate biosynthesis</keyword>
<dbReference type="STRING" id="1123272.SAMN02745824_0248"/>
<evidence type="ECO:0000256" key="2">
    <source>
        <dbReference type="ARBA" id="ARBA00022490"/>
    </source>
</evidence>
<dbReference type="SUPFAM" id="SSF55347">
    <property type="entry name" value="Glyceraldehyde-3-phosphate dehydrogenase-like, C-terminal domain"/>
    <property type="match status" value="1"/>
</dbReference>
<feature type="domain" description="Dihydrodipicolinate reductase N-terminal" evidence="14">
    <location>
        <begin position="16"/>
        <end position="113"/>
    </location>
</feature>
<dbReference type="CDD" id="cd02274">
    <property type="entry name" value="DHDPR_N"/>
    <property type="match status" value="1"/>
</dbReference>
<dbReference type="InterPro" id="IPR022664">
    <property type="entry name" value="DapB_N_CS"/>
</dbReference>
<feature type="binding site" evidence="13">
    <location>
        <begin position="21"/>
        <end position="26"/>
    </location>
    <ligand>
        <name>NAD(+)</name>
        <dbReference type="ChEBI" id="CHEBI:57540"/>
    </ligand>
</feature>
<feature type="binding site" evidence="13">
    <location>
        <begin position="154"/>
        <end position="155"/>
    </location>
    <ligand>
        <name>(S)-2,3,4,5-tetrahydrodipicolinate</name>
        <dbReference type="ChEBI" id="CHEBI:16845"/>
    </ligand>
</feature>
<comment type="subcellular location">
    <subcellularLocation>
        <location evidence="13">Cytoplasm</location>
    </subcellularLocation>
</comment>
<keyword evidence="3 13" id="KW-0028">Amino-acid biosynthesis</keyword>
<sequence length="255" mass="25978">MLKQVRHDGYWGVMTKIGIIGSEGRMGHALVAAIAEAGLAHAGGADQGDDVGALARASDVLVDFSSPAALDANLAACIAAGKPTVIGTTGLEDAHHAAIDQAAGKIAILQTGNTSLGVNMLAALVEQAAAKLGDDWDIEIVEMHHRHKVDAPSGTAKLLGEAAATGRGIDLANSSESGRDGITGARQKGAIGFAALRGGSVAGDHSVILATDEERLELTHRAENRMIFARGAVKAAEWLAGQGAGRYRMGAVLGL</sequence>
<dbReference type="GO" id="GO:0050661">
    <property type="term" value="F:NADP binding"/>
    <property type="evidence" value="ECO:0007669"/>
    <property type="project" value="UniProtKB-UniRule"/>
</dbReference>
<protein>
    <recommendedName>
        <fullName evidence="10 13">4-hydroxy-tetrahydrodipicolinate reductase</fullName>
        <shortName evidence="13">HTPA reductase</shortName>
        <ecNumber evidence="10 13">1.17.1.8</ecNumber>
    </recommendedName>
</protein>
<comment type="caution">
    <text evidence="13">Lacks conserved residue(s) required for the propagation of feature annotation.</text>
</comment>
<dbReference type="Pfam" id="PF01113">
    <property type="entry name" value="DapB_N"/>
    <property type="match status" value="1"/>
</dbReference>
<evidence type="ECO:0000256" key="10">
    <source>
        <dbReference type="ARBA" id="ARBA00038983"/>
    </source>
</evidence>
<evidence type="ECO:0000256" key="1">
    <source>
        <dbReference type="ARBA" id="ARBA00006642"/>
    </source>
</evidence>
<dbReference type="Gene3D" id="3.30.360.10">
    <property type="entry name" value="Dihydrodipicolinate Reductase, domain 2"/>
    <property type="match status" value="1"/>
</dbReference>
<dbReference type="GO" id="GO:0008839">
    <property type="term" value="F:4-hydroxy-tetrahydrodipicolinate reductase"/>
    <property type="evidence" value="ECO:0007669"/>
    <property type="project" value="UniProtKB-UniRule"/>
</dbReference>
<evidence type="ECO:0000256" key="3">
    <source>
        <dbReference type="ARBA" id="ARBA00022605"/>
    </source>
</evidence>
<dbReference type="InterPro" id="IPR036291">
    <property type="entry name" value="NAD(P)-bd_dom_sf"/>
</dbReference>
<feature type="domain" description="Dihydrodipicolinate reductase C-terminal" evidence="15">
    <location>
        <begin position="117"/>
        <end position="253"/>
    </location>
</feature>
<name>A0A1N6CMN0_9SPHN</name>
<comment type="catalytic activity">
    <reaction evidence="11 13">
        <text>(S)-2,3,4,5-tetrahydrodipicolinate + NADP(+) + H2O = (2S,4S)-4-hydroxy-2,3,4,5-tetrahydrodipicolinate + NADPH + H(+)</text>
        <dbReference type="Rhea" id="RHEA:35331"/>
        <dbReference type="ChEBI" id="CHEBI:15377"/>
        <dbReference type="ChEBI" id="CHEBI:15378"/>
        <dbReference type="ChEBI" id="CHEBI:16845"/>
        <dbReference type="ChEBI" id="CHEBI:57783"/>
        <dbReference type="ChEBI" id="CHEBI:58349"/>
        <dbReference type="ChEBI" id="CHEBI:67139"/>
        <dbReference type="EC" id="1.17.1.8"/>
    </reaction>
</comment>
<dbReference type="InterPro" id="IPR022663">
    <property type="entry name" value="DapB_C"/>
</dbReference>
<evidence type="ECO:0000259" key="14">
    <source>
        <dbReference type="Pfam" id="PF01113"/>
    </source>
</evidence>
<dbReference type="HAMAP" id="MF_00102">
    <property type="entry name" value="DapB"/>
    <property type="match status" value="1"/>
</dbReference>
<feature type="binding site" evidence="13">
    <location>
        <begin position="111"/>
        <end position="114"/>
    </location>
    <ligand>
        <name>NAD(+)</name>
        <dbReference type="ChEBI" id="CHEBI:57540"/>
    </ligand>
</feature>
<comment type="subunit">
    <text evidence="13">Homotetramer.</text>
</comment>
<comment type="function">
    <text evidence="13">Catalyzes the conversion of 4-hydroxy-tetrahydrodipicolinate (HTPA) to tetrahydrodipicolinate.</text>
</comment>
<dbReference type="PANTHER" id="PTHR20836">
    <property type="entry name" value="DIHYDRODIPICOLINATE REDUCTASE"/>
    <property type="match status" value="1"/>
</dbReference>
<evidence type="ECO:0000256" key="4">
    <source>
        <dbReference type="ARBA" id="ARBA00022857"/>
    </source>
</evidence>
<dbReference type="EMBL" id="FSQW01000001">
    <property type="protein sequence ID" value="SIN59715.1"/>
    <property type="molecule type" value="Genomic_DNA"/>
</dbReference>
<dbReference type="GO" id="GO:0019877">
    <property type="term" value="P:diaminopimelate biosynthetic process"/>
    <property type="evidence" value="ECO:0007669"/>
    <property type="project" value="UniProtKB-UniRule"/>
</dbReference>
<dbReference type="PANTHER" id="PTHR20836:SF0">
    <property type="entry name" value="4-HYDROXY-TETRAHYDRODIPICOLINATE REDUCTASE 1, CHLOROPLASTIC-RELATED"/>
    <property type="match status" value="1"/>
</dbReference>
<dbReference type="InterPro" id="IPR000846">
    <property type="entry name" value="DapB_N"/>
</dbReference>
<feature type="active site" description="Proton donor/acceptor" evidence="13">
    <location>
        <position position="144"/>
    </location>
</feature>
<dbReference type="GO" id="GO:0051287">
    <property type="term" value="F:NAD binding"/>
    <property type="evidence" value="ECO:0007669"/>
    <property type="project" value="UniProtKB-UniRule"/>
</dbReference>
<dbReference type="GO" id="GO:0005829">
    <property type="term" value="C:cytosol"/>
    <property type="evidence" value="ECO:0007669"/>
    <property type="project" value="TreeGrafter"/>
</dbReference>
<evidence type="ECO:0000256" key="11">
    <source>
        <dbReference type="ARBA" id="ARBA00049080"/>
    </source>
</evidence>
<dbReference type="FunFam" id="3.30.360.10:FF:000004">
    <property type="entry name" value="4-hydroxy-tetrahydrodipicolinate reductase"/>
    <property type="match status" value="1"/>
</dbReference>
<evidence type="ECO:0000256" key="9">
    <source>
        <dbReference type="ARBA" id="ARBA00037922"/>
    </source>
</evidence>
<feature type="binding site" evidence="13">
    <location>
        <begin position="87"/>
        <end position="89"/>
    </location>
    <ligand>
        <name>NAD(+)</name>
        <dbReference type="ChEBI" id="CHEBI:57540"/>
    </ligand>
</feature>
<reference evidence="17" key="1">
    <citation type="submission" date="2016-11" db="EMBL/GenBank/DDBJ databases">
        <authorList>
            <person name="Varghese N."/>
            <person name="Submissions S."/>
        </authorList>
    </citation>
    <scope>NUCLEOTIDE SEQUENCE [LARGE SCALE GENOMIC DNA]</scope>
    <source>
        <strain evidence="17">DSM 22363</strain>
    </source>
</reference>